<dbReference type="GO" id="GO:0009403">
    <property type="term" value="P:toxin biosynthetic process"/>
    <property type="evidence" value="ECO:0007669"/>
    <property type="project" value="InterPro"/>
</dbReference>
<evidence type="ECO:0000256" key="1">
    <source>
        <dbReference type="ARBA" id="ARBA00004141"/>
    </source>
</evidence>
<feature type="transmembrane region" description="Helical" evidence="5">
    <location>
        <begin position="32"/>
        <end position="57"/>
    </location>
</feature>
<protein>
    <recommendedName>
        <fullName evidence="7">CvpA family protein</fullName>
    </recommendedName>
</protein>
<evidence type="ECO:0000256" key="2">
    <source>
        <dbReference type="ARBA" id="ARBA00022692"/>
    </source>
</evidence>
<reference evidence="6" key="1">
    <citation type="journal article" date="2015" name="Nature">
        <title>Complex archaea that bridge the gap between prokaryotes and eukaryotes.</title>
        <authorList>
            <person name="Spang A."/>
            <person name="Saw J.H."/>
            <person name="Jorgensen S.L."/>
            <person name="Zaremba-Niedzwiedzka K."/>
            <person name="Martijn J."/>
            <person name="Lind A.E."/>
            <person name="van Eijk R."/>
            <person name="Schleper C."/>
            <person name="Guy L."/>
            <person name="Ettema T.J."/>
        </authorList>
    </citation>
    <scope>NUCLEOTIDE SEQUENCE</scope>
</reference>
<sequence>MVWVDYLIIGIIFVSSGISIVRGFIKEVLSLVSWALSFWVALTFHPQLAGLLVDYIATPSIRLFTAFFALFVVTLILSALVNSMISSLVEKTGLTGTDRSLGIIFGLVRGVAIVTLLVLIAGATPMPEDNWWQSSLLLEHFQKMAVWLQALLPADIAEYIHFS</sequence>
<name>A0A0F9RE52_9ZZZZ</name>
<feature type="transmembrane region" description="Helical" evidence="5">
    <location>
        <begin position="6"/>
        <end position="25"/>
    </location>
</feature>
<comment type="subcellular location">
    <subcellularLocation>
        <location evidence="1">Membrane</location>
        <topology evidence="1">Multi-pass membrane protein</topology>
    </subcellularLocation>
</comment>
<accession>A0A0F9RE52</accession>
<dbReference type="EMBL" id="LAZR01000984">
    <property type="protein sequence ID" value="KKN53174.1"/>
    <property type="molecule type" value="Genomic_DNA"/>
</dbReference>
<keyword evidence="4 5" id="KW-0472">Membrane</keyword>
<organism evidence="6">
    <name type="scientific">marine sediment metagenome</name>
    <dbReference type="NCBI Taxonomy" id="412755"/>
    <lineage>
        <taxon>unclassified sequences</taxon>
        <taxon>metagenomes</taxon>
        <taxon>ecological metagenomes</taxon>
    </lineage>
</organism>
<keyword evidence="2 5" id="KW-0812">Transmembrane</keyword>
<gene>
    <name evidence="6" type="ORF">LCGC14_0604940</name>
</gene>
<evidence type="ECO:0000256" key="3">
    <source>
        <dbReference type="ARBA" id="ARBA00022989"/>
    </source>
</evidence>
<dbReference type="PANTHER" id="PTHR36926:SF1">
    <property type="entry name" value="COLICIN V PRODUCTION PROTEIN"/>
    <property type="match status" value="1"/>
</dbReference>
<dbReference type="InterPro" id="IPR052719">
    <property type="entry name" value="CvpA-like"/>
</dbReference>
<proteinExistence type="predicted"/>
<evidence type="ECO:0000256" key="5">
    <source>
        <dbReference type="SAM" id="Phobius"/>
    </source>
</evidence>
<evidence type="ECO:0008006" key="7">
    <source>
        <dbReference type="Google" id="ProtNLM"/>
    </source>
</evidence>
<keyword evidence="3 5" id="KW-1133">Transmembrane helix</keyword>
<dbReference type="Pfam" id="PF02674">
    <property type="entry name" value="Colicin_V"/>
    <property type="match status" value="1"/>
</dbReference>
<feature type="transmembrane region" description="Helical" evidence="5">
    <location>
        <begin position="63"/>
        <end position="89"/>
    </location>
</feature>
<dbReference type="AlphaFoldDB" id="A0A0F9RE52"/>
<dbReference type="GO" id="GO:0016020">
    <property type="term" value="C:membrane"/>
    <property type="evidence" value="ECO:0007669"/>
    <property type="project" value="UniProtKB-SubCell"/>
</dbReference>
<dbReference type="InterPro" id="IPR003825">
    <property type="entry name" value="Colicin-V_CvpA"/>
</dbReference>
<feature type="transmembrane region" description="Helical" evidence="5">
    <location>
        <begin position="101"/>
        <end position="124"/>
    </location>
</feature>
<evidence type="ECO:0000313" key="6">
    <source>
        <dbReference type="EMBL" id="KKN53174.1"/>
    </source>
</evidence>
<comment type="caution">
    <text evidence="6">The sequence shown here is derived from an EMBL/GenBank/DDBJ whole genome shotgun (WGS) entry which is preliminary data.</text>
</comment>
<evidence type="ECO:0000256" key="4">
    <source>
        <dbReference type="ARBA" id="ARBA00023136"/>
    </source>
</evidence>
<dbReference type="PANTHER" id="PTHR36926">
    <property type="entry name" value="COLICIN V PRODUCTION PROTEIN"/>
    <property type="match status" value="1"/>
</dbReference>